<name>A0A024V309_PLAFA</name>
<dbReference type="Proteomes" id="UP000030690">
    <property type="component" value="Unassembled WGS sequence"/>
</dbReference>
<evidence type="ECO:0000259" key="4">
    <source>
        <dbReference type="Pfam" id="PF12948"/>
    </source>
</evidence>
<feature type="signal peptide" evidence="3">
    <location>
        <begin position="1"/>
        <end position="24"/>
    </location>
</feature>
<accession>A0A024V309</accession>
<dbReference type="AlphaFoldDB" id="A0A024V309"/>
<evidence type="ECO:0000256" key="1">
    <source>
        <dbReference type="SAM" id="Coils"/>
    </source>
</evidence>
<gene>
    <name evidence="5" type="ORF">PFFVO_04217</name>
</gene>
<organism evidence="5 6">
    <name type="scientific">Plasmodium falciparum Vietnam Oak-Knoll</name>
    <name type="common">FVO</name>
    <dbReference type="NCBI Taxonomy" id="1036723"/>
    <lineage>
        <taxon>Eukaryota</taxon>
        <taxon>Sar</taxon>
        <taxon>Alveolata</taxon>
        <taxon>Apicomplexa</taxon>
        <taxon>Aconoidasida</taxon>
        <taxon>Haemosporida</taxon>
        <taxon>Plasmodiidae</taxon>
        <taxon>Plasmodium</taxon>
        <taxon>Plasmodium (Laverania)</taxon>
    </lineage>
</organism>
<dbReference type="Pfam" id="PF12948">
    <property type="entry name" value="MSP7_C"/>
    <property type="match status" value="1"/>
</dbReference>
<sequence>MKRTRHITVFIFSAFLFLLNYATTSQSVNYDNEKKQINNLKERLENISSDIPEDLKNHLKDNLNFFNNSLEEAQKSLLDQPNISTSTQGSENNTSGVSTNNNLTNPNDPTQLNEQECQSIKKFIKELLSAATNDEHVNTPFSTTFKNALEKDEFRDSITKLTEALCGHTKDNHNNLRGTSQNDSDYLHSVYDKALSHLDTLQ</sequence>
<protein>
    <recommendedName>
        <fullName evidence="4">Merozoite surface protein C-terminal domain-containing protein</fullName>
    </recommendedName>
</protein>
<evidence type="ECO:0000256" key="2">
    <source>
        <dbReference type="SAM" id="MobiDB-lite"/>
    </source>
</evidence>
<evidence type="ECO:0000313" key="6">
    <source>
        <dbReference type="Proteomes" id="UP000030690"/>
    </source>
</evidence>
<dbReference type="OrthoDB" id="374792at2759"/>
<evidence type="ECO:0000313" key="5">
    <source>
        <dbReference type="EMBL" id="ETW16952.1"/>
    </source>
</evidence>
<feature type="domain" description="Merozoite surface protein C-terminal" evidence="4">
    <location>
        <begin position="90"/>
        <end position="192"/>
    </location>
</feature>
<keyword evidence="3" id="KW-0732">Signal</keyword>
<dbReference type="InterPro" id="IPR024781">
    <property type="entry name" value="MSP_C"/>
</dbReference>
<feature type="region of interest" description="Disordered" evidence="2">
    <location>
        <begin position="81"/>
        <end position="107"/>
    </location>
</feature>
<keyword evidence="1" id="KW-0175">Coiled coil</keyword>
<feature type="coiled-coil region" evidence="1">
    <location>
        <begin position="27"/>
        <end position="76"/>
    </location>
</feature>
<dbReference type="SMR" id="A0A024V309"/>
<feature type="chain" id="PRO_5001535535" description="Merozoite surface protein C-terminal domain-containing protein" evidence="3">
    <location>
        <begin position="25"/>
        <end position="202"/>
    </location>
</feature>
<proteinExistence type="predicted"/>
<feature type="compositionally biased region" description="Polar residues" evidence="2">
    <location>
        <begin position="81"/>
        <end position="98"/>
    </location>
</feature>
<reference evidence="5 6" key="2">
    <citation type="submission" date="2013-02" db="EMBL/GenBank/DDBJ databases">
        <title>The Genome Sequence of Plasmodium falciparum Vietnam Oak-Knoll (FVO).</title>
        <authorList>
            <consortium name="The Broad Institute Genome Sequencing Platform"/>
            <consortium name="The Broad Institute Genome Sequencing Center for Infectious Disease"/>
            <person name="Neafsey D."/>
            <person name="Cheeseman I."/>
            <person name="Volkman S."/>
            <person name="Adams J."/>
            <person name="Walker B."/>
            <person name="Young S.K."/>
            <person name="Zeng Q."/>
            <person name="Gargeya S."/>
            <person name="Fitzgerald M."/>
            <person name="Haas B."/>
            <person name="Abouelleil A."/>
            <person name="Alvarado L."/>
            <person name="Arachchi H.M."/>
            <person name="Berlin A.M."/>
            <person name="Chapman S.B."/>
            <person name="Dewar J."/>
            <person name="Goldberg J."/>
            <person name="Griggs A."/>
            <person name="Gujja S."/>
            <person name="Hansen M."/>
            <person name="Howarth C."/>
            <person name="Imamovic A."/>
            <person name="Larimer J."/>
            <person name="McCowan C."/>
            <person name="Murphy C."/>
            <person name="Neiman D."/>
            <person name="Pearson M."/>
            <person name="Priest M."/>
            <person name="Roberts A."/>
            <person name="Saif S."/>
            <person name="Shea T."/>
            <person name="Sisk P."/>
            <person name="Sykes S."/>
            <person name="Wortman J."/>
            <person name="Nusbaum C."/>
            <person name="Birren B."/>
        </authorList>
    </citation>
    <scope>NUCLEOTIDE SEQUENCE [LARGE SCALE GENOMIC DNA]</scope>
    <source>
        <strain evidence="6">Vietnam Oak-Knoll (FVO)</strain>
    </source>
</reference>
<evidence type="ECO:0000256" key="3">
    <source>
        <dbReference type="SAM" id="SignalP"/>
    </source>
</evidence>
<reference evidence="5 6" key="1">
    <citation type="submission" date="2013-02" db="EMBL/GenBank/DDBJ databases">
        <title>The Genome Annotation of Plasmodium falciparum Vietnam Oak-Knoll (FVO).</title>
        <authorList>
            <consortium name="The Broad Institute Genome Sequencing Platform"/>
            <consortium name="The Broad Institute Genome Sequencing Center for Infectious Disease"/>
            <person name="Neafsey D."/>
            <person name="Hoffman S."/>
            <person name="Volkman S."/>
            <person name="Rosenthal P."/>
            <person name="Walker B."/>
            <person name="Young S.K."/>
            <person name="Zeng Q."/>
            <person name="Gargeya S."/>
            <person name="Fitzgerald M."/>
            <person name="Haas B."/>
            <person name="Abouelleil A."/>
            <person name="Allen A.W."/>
            <person name="Alvarado L."/>
            <person name="Arachchi H.M."/>
            <person name="Berlin A.M."/>
            <person name="Chapman S.B."/>
            <person name="Gainer-Dewar J."/>
            <person name="Goldberg J."/>
            <person name="Griggs A."/>
            <person name="Gujja S."/>
            <person name="Hansen M."/>
            <person name="Howarth C."/>
            <person name="Imamovic A."/>
            <person name="Ireland A."/>
            <person name="Larimer J."/>
            <person name="McCowan C."/>
            <person name="Murphy C."/>
            <person name="Pearson M."/>
            <person name="Poon T.W."/>
            <person name="Priest M."/>
            <person name="Roberts A."/>
            <person name="Saif S."/>
            <person name="Shea T."/>
            <person name="Sisk P."/>
            <person name="Sykes S."/>
            <person name="Wortman J."/>
            <person name="Nusbaum C."/>
            <person name="Birren B."/>
        </authorList>
    </citation>
    <scope>NUCLEOTIDE SEQUENCE [LARGE SCALE GENOMIC DNA]</scope>
    <source>
        <strain evidence="6">Vietnam Oak-Knoll (FVO)</strain>
    </source>
</reference>
<dbReference type="EMBL" id="KI925136">
    <property type="protein sequence ID" value="ETW16952.1"/>
    <property type="molecule type" value="Genomic_DNA"/>
</dbReference>